<dbReference type="STRING" id="504486.SAMN05660703_1652"/>
<evidence type="ECO:0000313" key="3">
    <source>
        <dbReference type="Proteomes" id="UP000192360"/>
    </source>
</evidence>
<dbReference type="Gene3D" id="3.40.630.30">
    <property type="match status" value="1"/>
</dbReference>
<dbReference type="Proteomes" id="UP000192360">
    <property type="component" value="Unassembled WGS sequence"/>
</dbReference>
<gene>
    <name evidence="2" type="ORF">SAMN05660703_1652</name>
</gene>
<sequence>MNVIKEISATETYHLRHTVMWPNHPMDFIKLPEDHNGVHFGLFNAEELICIVSLFIDGDTAQFRKLATKVSEQGKGFGTEILHHLIAYCEDLKLKKLWCNARVNKLEFYKKFGFLKTNSNYTKGEIEFVILEKLI</sequence>
<accession>A0A1W1ZYP2</accession>
<organism evidence="2 3">
    <name type="scientific">Cellulophaga tyrosinoxydans</name>
    <dbReference type="NCBI Taxonomy" id="504486"/>
    <lineage>
        <taxon>Bacteria</taxon>
        <taxon>Pseudomonadati</taxon>
        <taxon>Bacteroidota</taxon>
        <taxon>Flavobacteriia</taxon>
        <taxon>Flavobacteriales</taxon>
        <taxon>Flavobacteriaceae</taxon>
        <taxon>Cellulophaga</taxon>
    </lineage>
</organism>
<dbReference type="RefSeq" id="WP_084061010.1">
    <property type="nucleotide sequence ID" value="NZ_FWXO01000002.1"/>
</dbReference>
<reference evidence="2 3" key="1">
    <citation type="submission" date="2017-04" db="EMBL/GenBank/DDBJ databases">
        <authorList>
            <person name="Afonso C.L."/>
            <person name="Miller P.J."/>
            <person name="Scott M.A."/>
            <person name="Spackman E."/>
            <person name="Goraichik I."/>
            <person name="Dimitrov K.M."/>
            <person name="Suarez D.L."/>
            <person name="Swayne D.E."/>
        </authorList>
    </citation>
    <scope>NUCLEOTIDE SEQUENCE [LARGE SCALE GENOMIC DNA]</scope>
    <source>
        <strain evidence="2 3">DSM 21164</strain>
    </source>
</reference>
<dbReference type="OrthoDB" id="1178186at2"/>
<protein>
    <submittedName>
        <fullName evidence="2">Acetyltransferase (GNAT) domain-containing protein</fullName>
    </submittedName>
</protein>
<dbReference type="CDD" id="cd04301">
    <property type="entry name" value="NAT_SF"/>
    <property type="match status" value="1"/>
</dbReference>
<keyword evidence="2" id="KW-0808">Transferase</keyword>
<dbReference type="PROSITE" id="PS51186">
    <property type="entry name" value="GNAT"/>
    <property type="match status" value="1"/>
</dbReference>
<dbReference type="SUPFAM" id="SSF55729">
    <property type="entry name" value="Acyl-CoA N-acyltransferases (Nat)"/>
    <property type="match status" value="1"/>
</dbReference>
<proteinExistence type="predicted"/>
<dbReference type="Pfam" id="PF13673">
    <property type="entry name" value="Acetyltransf_10"/>
    <property type="match status" value="1"/>
</dbReference>
<dbReference type="InterPro" id="IPR000182">
    <property type="entry name" value="GNAT_dom"/>
</dbReference>
<dbReference type="EMBL" id="FWXO01000002">
    <property type="protein sequence ID" value="SMC53514.1"/>
    <property type="molecule type" value="Genomic_DNA"/>
</dbReference>
<feature type="domain" description="N-acetyltransferase" evidence="1">
    <location>
        <begin position="1"/>
        <end position="135"/>
    </location>
</feature>
<dbReference type="InterPro" id="IPR016181">
    <property type="entry name" value="Acyl_CoA_acyltransferase"/>
</dbReference>
<evidence type="ECO:0000259" key="1">
    <source>
        <dbReference type="PROSITE" id="PS51186"/>
    </source>
</evidence>
<dbReference type="GO" id="GO:0016747">
    <property type="term" value="F:acyltransferase activity, transferring groups other than amino-acyl groups"/>
    <property type="evidence" value="ECO:0007669"/>
    <property type="project" value="InterPro"/>
</dbReference>
<evidence type="ECO:0000313" key="2">
    <source>
        <dbReference type="EMBL" id="SMC53514.1"/>
    </source>
</evidence>
<dbReference type="AlphaFoldDB" id="A0A1W1ZYP2"/>
<name>A0A1W1ZYP2_9FLAO</name>
<keyword evidence="3" id="KW-1185">Reference proteome</keyword>